<dbReference type="EMBL" id="JAMKFB020000722">
    <property type="protein sequence ID" value="KAL0147822.1"/>
    <property type="molecule type" value="Genomic_DNA"/>
</dbReference>
<feature type="region of interest" description="Disordered" evidence="1">
    <location>
        <begin position="98"/>
        <end position="117"/>
    </location>
</feature>
<dbReference type="Proteomes" id="UP001529510">
    <property type="component" value="Unassembled WGS sequence"/>
</dbReference>
<evidence type="ECO:0000313" key="3">
    <source>
        <dbReference type="Proteomes" id="UP001529510"/>
    </source>
</evidence>
<organism evidence="2 3">
    <name type="scientific">Cirrhinus mrigala</name>
    <name type="common">Mrigala</name>
    <dbReference type="NCBI Taxonomy" id="683832"/>
    <lineage>
        <taxon>Eukaryota</taxon>
        <taxon>Metazoa</taxon>
        <taxon>Chordata</taxon>
        <taxon>Craniata</taxon>
        <taxon>Vertebrata</taxon>
        <taxon>Euteleostomi</taxon>
        <taxon>Actinopterygii</taxon>
        <taxon>Neopterygii</taxon>
        <taxon>Teleostei</taxon>
        <taxon>Ostariophysi</taxon>
        <taxon>Cypriniformes</taxon>
        <taxon>Cyprinidae</taxon>
        <taxon>Labeoninae</taxon>
        <taxon>Labeonini</taxon>
        <taxon>Cirrhinus</taxon>
    </lineage>
</organism>
<accession>A0ABD0MGF4</accession>
<feature type="non-terminal residue" evidence="2">
    <location>
        <position position="1"/>
    </location>
</feature>
<evidence type="ECO:0000256" key="1">
    <source>
        <dbReference type="SAM" id="MobiDB-lite"/>
    </source>
</evidence>
<gene>
    <name evidence="2" type="ORF">M9458_056899</name>
</gene>
<dbReference type="AlphaFoldDB" id="A0ABD0MGF4"/>
<feature type="compositionally biased region" description="Basic and acidic residues" evidence="1">
    <location>
        <begin position="102"/>
        <end position="111"/>
    </location>
</feature>
<keyword evidence="3" id="KW-1185">Reference proteome</keyword>
<sequence length="117" mass="12668">FLLLLLEQGEKSLKGHTRLFVFLANLTSYPDDMLCSFYDTSLNSECRAVASEDGRFCGVDTLDPALSPASPHCAECMPEPPADGEPLPAMTDKQARAARNSRAADRCRAGEACDISQ</sequence>
<feature type="non-terminal residue" evidence="2">
    <location>
        <position position="117"/>
    </location>
</feature>
<protein>
    <submittedName>
        <fullName evidence="2">Uncharacterized protein</fullName>
    </submittedName>
</protein>
<evidence type="ECO:0000313" key="2">
    <source>
        <dbReference type="EMBL" id="KAL0147822.1"/>
    </source>
</evidence>
<name>A0ABD0MGF4_CIRMR</name>
<reference evidence="2 3" key="1">
    <citation type="submission" date="2024-05" db="EMBL/GenBank/DDBJ databases">
        <title>Genome sequencing and assembly of Indian major carp, Cirrhinus mrigala (Hamilton, 1822).</title>
        <authorList>
            <person name="Mohindra V."/>
            <person name="Chowdhury L.M."/>
            <person name="Lal K."/>
            <person name="Jena J.K."/>
        </authorList>
    </citation>
    <scope>NUCLEOTIDE SEQUENCE [LARGE SCALE GENOMIC DNA]</scope>
    <source>
        <strain evidence="2">CM1030</strain>
        <tissue evidence="2">Blood</tissue>
    </source>
</reference>
<proteinExistence type="predicted"/>
<comment type="caution">
    <text evidence="2">The sequence shown here is derived from an EMBL/GenBank/DDBJ whole genome shotgun (WGS) entry which is preliminary data.</text>
</comment>